<evidence type="ECO:0000259" key="1">
    <source>
        <dbReference type="Pfam" id="PF25355"/>
    </source>
</evidence>
<dbReference type="Pfam" id="PF25355">
    <property type="entry name" value="DUF7882"/>
    <property type="match status" value="1"/>
</dbReference>
<sequence>MGELIYGAETSYEMEDRTLAHVKVAAGAKLRRQESFYLSWVVPAANGSGRVSIWLSPAIPLQFHFRGNTSPRLNPVWVQALELTAVSDRGMIVLPEKEAEAYIREHPIVPA</sequence>
<evidence type="ECO:0000313" key="3">
    <source>
        <dbReference type="Proteomes" id="UP000058305"/>
    </source>
</evidence>
<dbReference type="RefSeq" id="WP_067232702.1">
    <property type="nucleotide sequence ID" value="NZ_CP014145.1"/>
</dbReference>
<proteinExistence type="predicted"/>
<feature type="domain" description="DUF7882" evidence="1">
    <location>
        <begin position="1"/>
        <end position="96"/>
    </location>
</feature>
<accession>A0A0Y0NKZ0</accession>
<dbReference type="AlphaFoldDB" id="A0A0Y0NKZ0"/>
<organism evidence="2 3">
    <name type="scientific">Microterricola viridarii</name>
    <dbReference type="NCBI Taxonomy" id="412690"/>
    <lineage>
        <taxon>Bacteria</taxon>
        <taxon>Bacillati</taxon>
        <taxon>Actinomycetota</taxon>
        <taxon>Actinomycetes</taxon>
        <taxon>Micrococcales</taxon>
        <taxon>Microbacteriaceae</taxon>
        <taxon>Microterricola</taxon>
    </lineage>
</organism>
<dbReference type="OrthoDB" id="5123855at2"/>
<dbReference type="KEGG" id="mvd:AWU67_12140"/>
<reference evidence="3" key="2">
    <citation type="submission" date="2016-01" db="EMBL/GenBank/DDBJ databases">
        <title>First complete genome sequence of a species in the genus Microterricola, an extremophilic cold active enzyme producing strain ERGS5:02 isolated from Sikkim Himalaya.</title>
        <authorList>
            <person name="Kumar R."/>
            <person name="Singh D."/>
            <person name="Swarnkar M.K."/>
        </authorList>
    </citation>
    <scope>NUCLEOTIDE SEQUENCE [LARGE SCALE GENOMIC DNA]</scope>
    <source>
        <strain evidence="3">ERGS5:02</strain>
    </source>
</reference>
<gene>
    <name evidence="2" type="ORF">AWU67_12140</name>
</gene>
<evidence type="ECO:0000313" key="2">
    <source>
        <dbReference type="EMBL" id="AMB60520.1"/>
    </source>
</evidence>
<dbReference type="Proteomes" id="UP000058305">
    <property type="component" value="Chromosome"/>
</dbReference>
<name>A0A0Y0NKZ0_9MICO</name>
<dbReference type="InterPro" id="IPR057204">
    <property type="entry name" value="DUF7882"/>
</dbReference>
<reference evidence="2 3" key="1">
    <citation type="journal article" date="2016" name="J. Biotechnol.">
        <title>First complete genome sequence of a species in the genus Microterricola, an extremophilic cold active enzyme producing bacterial strain ERGS5:02 isolated from Sikkim Himalaya.</title>
        <authorList>
            <person name="Himanshu"/>
            <person name="Swarnkar M.K."/>
            <person name="Singh D."/>
            <person name="Kumar R."/>
        </authorList>
    </citation>
    <scope>NUCLEOTIDE SEQUENCE [LARGE SCALE GENOMIC DNA]</scope>
    <source>
        <strain evidence="2 3">ERGS5:02</strain>
    </source>
</reference>
<keyword evidence="3" id="KW-1185">Reference proteome</keyword>
<dbReference type="EMBL" id="CP014145">
    <property type="protein sequence ID" value="AMB60520.1"/>
    <property type="molecule type" value="Genomic_DNA"/>
</dbReference>
<protein>
    <recommendedName>
        <fullName evidence="1">DUF7882 domain-containing protein</fullName>
    </recommendedName>
</protein>